<dbReference type="Pfam" id="PF00890">
    <property type="entry name" value="FAD_binding_2"/>
    <property type="match status" value="1"/>
</dbReference>
<dbReference type="Gene3D" id="3.50.50.60">
    <property type="entry name" value="FAD/NAD(P)-binding domain"/>
    <property type="match status" value="1"/>
</dbReference>
<name>A0ABN3VGY2_9PSEU</name>
<evidence type="ECO:0000256" key="3">
    <source>
        <dbReference type="ARBA" id="ARBA00022827"/>
    </source>
</evidence>
<evidence type="ECO:0000256" key="2">
    <source>
        <dbReference type="ARBA" id="ARBA00022630"/>
    </source>
</evidence>
<dbReference type="SUPFAM" id="SSF51905">
    <property type="entry name" value="FAD/NAD(P)-binding domain"/>
    <property type="match status" value="1"/>
</dbReference>
<comment type="caution">
    <text evidence="6">The sequence shown here is derived from an EMBL/GenBank/DDBJ whole genome shotgun (WGS) entry which is preliminary data.</text>
</comment>
<evidence type="ECO:0000256" key="1">
    <source>
        <dbReference type="ARBA" id="ARBA00001974"/>
    </source>
</evidence>
<dbReference type="PANTHER" id="PTHR43400">
    <property type="entry name" value="FUMARATE REDUCTASE"/>
    <property type="match status" value="1"/>
</dbReference>
<keyword evidence="4" id="KW-0560">Oxidoreductase</keyword>
<dbReference type="InterPro" id="IPR027477">
    <property type="entry name" value="Succ_DH/fumarate_Rdtase_cat_sf"/>
</dbReference>
<dbReference type="InterPro" id="IPR050315">
    <property type="entry name" value="FAD-oxidoreductase_2"/>
</dbReference>
<keyword evidence="2" id="KW-0285">Flavoprotein</keyword>
<evidence type="ECO:0000259" key="5">
    <source>
        <dbReference type="Pfam" id="PF00890"/>
    </source>
</evidence>
<accession>A0ABN3VGY2</accession>
<sequence length="474" mass="50818">MHVVIVGAGNAGLCAGIAAIQAGATSVAILDSAPEELRGGNSSLTKTMRFSWRETSYIANLLRDSDRDRVDEILAGQTEYTEDQYLDDWLRVSGGQVDVPLIESIISRSNSTIAWMSEFGQSWAPRPNPLPGDVPVILDGGGQGLQNRNFSRFERLGGTVFYDSSVEDIEVAADGRYVLRGSGPAFPVVCHALVLASGGFEGNARMRERHLGAQWRDVKLRGVPFNEGAPLEAAVALGADTAGNWRNCHTTPQGTALPDYMMPGQMHKSHGLARYAFPRGIVVNRDGRRFFDESGDYSNLSYVTLGQRIQEQPGRIAFQIFDNKVVRAGLLPDGYLSDPASVVVDSIEEGAGRLAIDEENLLDEIRRLNNGGVDLVPGERDSATRTPKRIDTPPYLFTPVVCGLTFTYGGLSVSTDAEVRSGEEPISGLFAAGEIVGGLYDQGYPGGTGLMAGAVLGRSAGRRAAEHAVRTGGN</sequence>
<dbReference type="PANTHER" id="PTHR43400:SF7">
    <property type="entry name" value="FAD-DEPENDENT OXIDOREDUCTASE 2 FAD BINDING DOMAIN-CONTAINING PROTEIN"/>
    <property type="match status" value="1"/>
</dbReference>
<dbReference type="EMBL" id="BAAAUX010000019">
    <property type="protein sequence ID" value="GAA2804288.1"/>
    <property type="molecule type" value="Genomic_DNA"/>
</dbReference>
<keyword evidence="3" id="KW-0274">FAD</keyword>
<comment type="cofactor">
    <cofactor evidence="1">
        <name>FAD</name>
        <dbReference type="ChEBI" id="CHEBI:57692"/>
    </cofactor>
</comment>
<dbReference type="InterPro" id="IPR036188">
    <property type="entry name" value="FAD/NAD-bd_sf"/>
</dbReference>
<dbReference type="InterPro" id="IPR003953">
    <property type="entry name" value="FAD-dep_OxRdtase_2_FAD-bd"/>
</dbReference>
<evidence type="ECO:0000313" key="7">
    <source>
        <dbReference type="Proteomes" id="UP001500979"/>
    </source>
</evidence>
<evidence type="ECO:0000256" key="4">
    <source>
        <dbReference type="ARBA" id="ARBA00023002"/>
    </source>
</evidence>
<evidence type="ECO:0000313" key="6">
    <source>
        <dbReference type="EMBL" id="GAA2804288.1"/>
    </source>
</evidence>
<reference evidence="6 7" key="1">
    <citation type="journal article" date="2019" name="Int. J. Syst. Evol. Microbiol.">
        <title>The Global Catalogue of Microorganisms (GCM) 10K type strain sequencing project: providing services to taxonomists for standard genome sequencing and annotation.</title>
        <authorList>
            <consortium name="The Broad Institute Genomics Platform"/>
            <consortium name="The Broad Institute Genome Sequencing Center for Infectious Disease"/>
            <person name="Wu L."/>
            <person name="Ma J."/>
        </authorList>
    </citation>
    <scope>NUCLEOTIDE SEQUENCE [LARGE SCALE GENOMIC DNA]</scope>
    <source>
        <strain evidence="6 7">JCM 9383</strain>
    </source>
</reference>
<organism evidence="6 7">
    <name type="scientific">Saccharopolyspora taberi</name>
    <dbReference type="NCBI Taxonomy" id="60895"/>
    <lineage>
        <taxon>Bacteria</taxon>
        <taxon>Bacillati</taxon>
        <taxon>Actinomycetota</taxon>
        <taxon>Actinomycetes</taxon>
        <taxon>Pseudonocardiales</taxon>
        <taxon>Pseudonocardiaceae</taxon>
        <taxon>Saccharopolyspora</taxon>
    </lineage>
</organism>
<dbReference type="Proteomes" id="UP001500979">
    <property type="component" value="Unassembled WGS sequence"/>
</dbReference>
<gene>
    <name evidence="6" type="primary">tcuA</name>
    <name evidence="6" type="ORF">GCM10010470_44330</name>
</gene>
<dbReference type="SUPFAM" id="SSF56425">
    <property type="entry name" value="Succinate dehydrogenase/fumarate reductase flavoprotein, catalytic domain"/>
    <property type="match status" value="1"/>
</dbReference>
<protein>
    <submittedName>
        <fullName evidence="6">FAD-dependent tricarballylate dehydrogenase TcuA</fullName>
    </submittedName>
</protein>
<feature type="domain" description="FAD-dependent oxidoreductase 2 FAD-binding" evidence="5">
    <location>
        <begin position="81"/>
        <end position="447"/>
    </location>
</feature>
<keyword evidence="7" id="KW-1185">Reference proteome</keyword>
<proteinExistence type="predicted"/>
<dbReference type="Gene3D" id="3.90.700.10">
    <property type="entry name" value="Succinate dehydrogenase/fumarate reductase flavoprotein, catalytic domain"/>
    <property type="match status" value="1"/>
</dbReference>